<protein>
    <recommendedName>
        <fullName evidence="3">PRMT5 arginine-N-methyltransferase domain-containing protein</fullName>
    </recommendedName>
</protein>
<evidence type="ECO:0000313" key="1">
    <source>
        <dbReference type="EMBL" id="MBW2939120.1"/>
    </source>
</evidence>
<dbReference type="Proteomes" id="UP001138686">
    <property type="component" value="Unassembled WGS sequence"/>
</dbReference>
<dbReference type="AlphaFoldDB" id="A0A9X1FRA1"/>
<proteinExistence type="predicted"/>
<organism evidence="1 2">
    <name type="scientific">Halomarinibacterium sedimenti</name>
    <dbReference type="NCBI Taxonomy" id="2857106"/>
    <lineage>
        <taxon>Bacteria</taxon>
        <taxon>Pseudomonadati</taxon>
        <taxon>Bacteroidota</taxon>
        <taxon>Flavobacteriia</taxon>
        <taxon>Flavobacteriales</taxon>
        <taxon>Flavobacteriaceae</taxon>
        <taxon>Halomarinibacterium</taxon>
    </lineage>
</organism>
<dbReference type="RefSeq" id="WP_219053647.1">
    <property type="nucleotide sequence ID" value="NZ_JAHWDP010000009.1"/>
</dbReference>
<sequence>MKNYLERLQDIAPAILSEDINYFELSNALKSYKELLLEISNLEYETEENRDNIALPHGLAIGPTWAARCLDDMMRTKKFVRGINLAISKIKSKNKEPVQILYCGSGPFATLVLPLLTLYTSEEIQLTLVEVNPISFAHVKNVFKSLGAEAYLKNVILEDATKINLENSHEIDVVIIECLQHALAREPQVAITANVMKQCRGDVSLIPEEVSLQLSLLNHKEEFDNNSIIFNSSSRVDKKVFSLNKREALQYNFNGVESYFFPKKEVCFTHSELKNNTALAVTTTIKIFDNEVLTNKESGLTIPYIFCEIDDKQEALSVNTQYEVGLNPKLIVSIKK</sequence>
<gene>
    <name evidence="1" type="ORF">KXJ69_13470</name>
</gene>
<evidence type="ECO:0000313" key="2">
    <source>
        <dbReference type="Proteomes" id="UP001138686"/>
    </source>
</evidence>
<name>A0A9X1FRA1_9FLAO</name>
<evidence type="ECO:0008006" key="3">
    <source>
        <dbReference type="Google" id="ProtNLM"/>
    </source>
</evidence>
<comment type="caution">
    <text evidence="1">The sequence shown here is derived from an EMBL/GenBank/DDBJ whole genome shotgun (WGS) entry which is preliminary data.</text>
</comment>
<keyword evidence="2" id="KW-1185">Reference proteome</keyword>
<reference evidence="1" key="1">
    <citation type="submission" date="2021-07" db="EMBL/GenBank/DDBJ databases">
        <title>Aureisphaera sp. CAU 1614 isolated from sea sediment.</title>
        <authorList>
            <person name="Kim W."/>
        </authorList>
    </citation>
    <scope>NUCLEOTIDE SEQUENCE</scope>
    <source>
        <strain evidence="1">CAU 1614</strain>
    </source>
</reference>
<accession>A0A9X1FRA1</accession>
<dbReference type="EMBL" id="JAHWDP010000009">
    <property type="protein sequence ID" value="MBW2939120.1"/>
    <property type="molecule type" value="Genomic_DNA"/>
</dbReference>